<dbReference type="GO" id="GO:0030497">
    <property type="term" value="P:fatty acid elongation"/>
    <property type="evidence" value="ECO:0007669"/>
    <property type="project" value="TreeGrafter"/>
</dbReference>
<dbReference type="PRINTS" id="PR00080">
    <property type="entry name" value="SDRFAMILY"/>
</dbReference>
<dbReference type="Proteomes" id="UP000188929">
    <property type="component" value="Unassembled WGS sequence"/>
</dbReference>
<dbReference type="EMBL" id="MOMC01000015">
    <property type="protein sequence ID" value="ONH31699.1"/>
    <property type="molecule type" value="Genomic_DNA"/>
</dbReference>
<dbReference type="SMART" id="SM00822">
    <property type="entry name" value="PKS_KR"/>
    <property type="match status" value="1"/>
</dbReference>
<comment type="caution">
    <text evidence="4">The sequence shown here is derived from an EMBL/GenBank/DDBJ whole genome shotgun (WGS) entry which is preliminary data.</text>
</comment>
<evidence type="ECO:0000256" key="2">
    <source>
        <dbReference type="ARBA" id="ARBA00023002"/>
    </source>
</evidence>
<evidence type="ECO:0000259" key="3">
    <source>
        <dbReference type="SMART" id="SM00822"/>
    </source>
</evidence>
<dbReference type="OrthoDB" id="7064009at2"/>
<dbReference type="PANTHER" id="PTHR42760:SF40">
    <property type="entry name" value="3-OXOACYL-[ACYL-CARRIER-PROTEIN] REDUCTASE, CHLOROPLASTIC"/>
    <property type="match status" value="1"/>
</dbReference>
<dbReference type="FunFam" id="3.40.50.720:FF:000084">
    <property type="entry name" value="Short-chain dehydrogenase reductase"/>
    <property type="match status" value="1"/>
</dbReference>
<evidence type="ECO:0000313" key="4">
    <source>
        <dbReference type="EMBL" id="ONH31699.1"/>
    </source>
</evidence>
<proteinExistence type="inferred from homology"/>
<gene>
    <name evidence="4" type="ORF">BL253_08530</name>
</gene>
<dbReference type="PRINTS" id="PR00081">
    <property type="entry name" value="GDHRDH"/>
</dbReference>
<organism evidence="4 5">
    <name type="scientific">Pseudofrankia asymbiotica</name>
    <dbReference type="NCBI Taxonomy" id="1834516"/>
    <lineage>
        <taxon>Bacteria</taxon>
        <taxon>Bacillati</taxon>
        <taxon>Actinomycetota</taxon>
        <taxon>Actinomycetes</taxon>
        <taxon>Frankiales</taxon>
        <taxon>Frankiaceae</taxon>
        <taxon>Pseudofrankia</taxon>
    </lineage>
</organism>
<keyword evidence="2" id="KW-0560">Oxidoreductase</keyword>
<dbReference type="SUPFAM" id="SSF51735">
    <property type="entry name" value="NAD(P)-binding Rossmann-fold domains"/>
    <property type="match status" value="1"/>
</dbReference>
<dbReference type="GO" id="GO:0016616">
    <property type="term" value="F:oxidoreductase activity, acting on the CH-OH group of donors, NAD or NADP as acceptor"/>
    <property type="evidence" value="ECO:0007669"/>
    <property type="project" value="TreeGrafter"/>
</dbReference>
<comment type="similarity">
    <text evidence="1">Belongs to the short-chain dehydrogenases/reductases (SDR) family.</text>
</comment>
<keyword evidence="5" id="KW-1185">Reference proteome</keyword>
<evidence type="ECO:0000313" key="5">
    <source>
        <dbReference type="Proteomes" id="UP000188929"/>
    </source>
</evidence>
<dbReference type="AlphaFoldDB" id="A0A1V2IFM8"/>
<dbReference type="InterPro" id="IPR057326">
    <property type="entry name" value="KR_dom"/>
</dbReference>
<protein>
    <recommendedName>
        <fullName evidence="3">Ketoreductase domain-containing protein</fullName>
    </recommendedName>
</protein>
<evidence type="ECO:0000256" key="1">
    <source>
        <dbReference type="ARBA" id="ARBA00006484"/>
    </source>
</evidence>
<dbReference type="Gene3D" id="3.40.50.720">
    <property type="entry name" value="NAD(P)-binding Rossmann-like Domain"/>
    <property type="match status" value="1"/>
</dbReference>
<dbReference type="InterPro" id="IPR002347">
    <property type="entry name" value="SDR_fam"/>
</dbReference>
<name>A0A1V2IFM8_9ACTN</name>
<accession>A0A1V2IFM8</accession>
<dbReference type="Pfam" id="PF13561">
    <property type="entry name" value="adh_short_C2"/>
    <property type="match status" value="1"/>
</dbReference>
<dbReference type="PANTHER" id="PTHR42760">
    <property type="entry name" value="SHORT-CHAIN DEHYDROGENASES/REDUCTASES FAMILY MEMBER"/>
    <property type="match status" value="1"/>
</dbReference>
<dbReference type="RefSeq" id="WP_076815262.1">
    <property type="nucleotide sequence ID" value="NZ_MOMC01000015.1"/>
</dbReference>
<reference evidence="5" key="1">
    <citation type="submission" date="2016-10" db="EMBL/GenBank/DDBJ databases">
        <title>Frankia sp. NRRL B-16386 Genome sequencing.</title>
        <authorList>
            <person name="Ghodhbane-Gtari F."/>
            <person name="Swanson E."/>
            <person name="Gueddou A."/>
            <person name="Hezbri K."/>
            <person name="Ktari K."/>
            <person name="Nouioui I."/>
            <person name="Morris K."/>
            <person name="Simpson S."/>
            <person name="Abebe-Akele F."/>
            <person name="Thomas K."/>
            <person name="Gtari M."/>
            <person name="Tisa L.S."/>
        </authorList>
    </citation>
    <scope>NUCLEOTIDE SEQUENCE [LARGE SCALE GENOMIC DNA]</scope>
    <source>
        <strain evidence="5">NRRL B-16386</strain>
    </source>
</reference>
<dbReference type="STRING" id="1834516.BL253_08530"/>
<dbReference type="InterPro" id="IPR036291">
    <property type="entry name" value="NAD(P)-bd_dom_sf"/>
</dbReference>
<feature type="domain" description="Ketoreductase" evidence="3">
    <location>
        <begin position="9"/>
        <end position="192"/>
    </location>
</feature>
<sequence length="253" mass="25877">MSTRRFEDRVILVTGATGGLGEATALRLAGEGAHLLLTGRRADRCAEVAASARSHGVEALAVPGDLADPELPGRLVAAAMDRWGRLDGAVNNAGVSPAPQPAATYDETLWASTLDLNLGAVFRCQRAELAVMVPAGRGAIVNVASYTSTTVRAAGVASYAAAKHGVLGLTRAAARDHAADGVRVNAVGPGHMRTAMIDRLLGDPASEARLLARIPMGRVSEPAEVAGVVAFLLSQDASFVTGQIVVADGGLSI</sequence>